<dbReference type="SUPFAM" id="SSF50249">
    <property type="entry name" value="Nucleic acid-binding proteins"/>
    <property type="match status" value="1"/>
</dbReference>
<dbReference type="Proteomes" id="UP001173223">
    <property type="component" value="Unassembled WGS sequence"/>
</dbReference>
<name>A0AAW6WEC9_9FUSO</name>
<reference evidence="1" key="2">
    <citation type="submission" date="2022-04" db="EMBL/GenBank/DDBJ databases">
        <authorList>
            <person name="Livingstone P.G."/>
        </authorList>
    </citation>
    <scope>NUCLEOTIDE SEQUENCE</scope>
    <source>
        <strain evidence="1">BRON_8</strain>
    </source>
</reference>
<comment type="caution">
    <text evidence="1">The sequence shown here is derived from an EMBL/GenBank/DDBJ whole genome shotgun (WGS) entry which is preliminary data.</text>
</comment>
<dbReference type="EMBL" id="JAMGTK010000028">
    <property type="protein sequence ID" value="MDK4512883.1"/>
    <property type="molecule type" value="Genomic_DNA"/>
</dbReference>
<accession>A0AAW6WEC9</accession>
<sequence>MANDTRIMTGKVRLSYVHLFKPYAAQAGQEEKYSCTILVPKSDVATKAKIDAAINAAIEQGVSGNWAGVRPPRPALPVYDGDGVRPSDGAEFGPECKGHWVFTASAKVEYAPGVVDVRAQPIMDQSEIYSGVYARVSVTFFPYAAAGKKGIGVGLNNVQKLADGEPLAASGIRAEDEFGAVQIDPITGEPIL</sequence>
<dbReference type="InterPro" id="IPR012340">
    <property type="entry name" value="NA-bd_OB-fold"/>
</dbReference>
<gene>
    <name evidence="1" type="ORF">MWG07_11550</name>
</gene>
<dbReference type="AlphaFoldDB" id="A0AAW6WEC9"/>
<organism evidence="1 2">
    <name type="scientific">Fusobacterium necrophorum</name>
    <dbReference type="NCBI Taxonomy" id="859"/>
    <lineage>
        <taxon>Bacteria</taxon>
        <taxon>Fusobacteriati</taxon>
        <taxon>Fusobacteriota</taxon>
        <taxon>Fusobacteriia</taxon>
        <taxon>Fusobacteriales</taxon>
        <taxon>Fusobacteriaceae</taxon>
        <taxon>Fusobacterium</taxon>
    </lineage>
</organism>
<protein>
    <submittedName>
        <fullName evidence="1">DUF2815 family protein</fullName>
    </submittedName>
</protein>
<proteinExistence type="predicted"/>
<dbReference type="InterPro" id="IPR022595">
    <property type="entry name" value="Enc34_ssDNA-bd"/>
</dbReference>
<evidence type="ECO:0000313" key="2">
    <source>
        <dbReference type="Proteomes" id="UP001173223"/>
    </source>
</evidence>
<dbReference type="RefSeq" id="WP_285049370.1">
    <property type="nucleotide sequence ID" value="NZ_JAMGTK010000028.1"/>
</dbReference>
<keyword evidence="2" id="KW-1185">Reference proteome</keyword>
<dbReference type="Gene3D" id="2.40.50.140">
    <property type="entry name" value="Nucleic acid-binding proteins"/>
    <property type="match status" value="1"/>
</dbReference>
<evidence type="ECO:0000313" key="1">
    <source>
        <dbReference type="EMBL" id="MDK4512883.1"/>
    </source>
</evidence>
<dbReference type="Pfam" id="PF10991">
    <property type="entry name" value="Enc34_ssDNA-bd"/>
    <property type="match status" value="1"/>
</dbReference>
<reference evidence="1" key="1">
    <citation type="journal article" date="2022" name="Gene">
        <title>A genome-led study on the pathogenesis of Fusobacterium necrophorum infections.</title>
        <authorList>
            <person name="Thapa G."/>
            <person name="Jayal A."/>
            <person name="Sikazwe E."/>
            <person name="Perry T."/>
            <person name="Mohammed Al Balushi A."/>
            <person name="Livingstone P."/>
        </authorList>
    </citation>
    <scope>NUCLEOTIDE SEQUENCE</scope>
    <source>
        <strain evidence="1">BRON_8</strain>
    </source>
</reference>